<feature type="domain" description="Pyrimidine nucleoside phosphorylase C-terminal" evidence="8">
    <location>
        <begin position="346"/>
        <end position="420"/>
    </location>
</feature>
<dbReference type="InterPro" id="IPR035902">
    <property type="entry name" value="Nuc_phospho_transferase"/>
</dbReference>
<dbReference type="STRING" id="1317124.DW2_05425"/>
<keyword evidence="4 7" id="KW-0328">Glycosyltransferase</keyword>
<keyword evidence="10" id="KW-1185">Reference proteome</keyword>
<dbReference type="Gene3D" id="3.90.1170.30">
    <property type="entry name" value="Pyrimidine nucleoside phosphorylase-like, C-terminal domain"/>
    <property type="match status" value="1"/>
</dbReference>
<dbReference type="RefSeq" id="WP_038144296.1">
    <property type="nucleotide sequence ID" value="NZ_AQRC01000003.1"/>
</dbReference>
<dbReference type="SUPFAM" id="SSF47648">
    <property type="entry name" value="Nucleoside phosphorylase/phosphoribosyltransferase N-terminal domain"/>
    <property type="match status" value="1"/>
</dbReference>
<dbReference type="InterPro" id="IPR017872">
    <property type="entry name" value="Pyrmidine_PPase_CS"/>
</dbReference>
<evidence type="ECO:0000256" key="3">
    <source>
        <dbReference type="ARBA" id="ARBA00011892"/>
    </source>
</evidence>
<dbReference type="Pfam" id="PF07831">
    <property type="entry name" value="PYNP_C"/>
    <property type="match status" value="1"/>
</dbReference>
<dbReference type="PATRIC" id="fig|1317124.6.peg.1108"/>
<name>A0A085TZ97_9RHOB</name>
<dbReference type="EMBL" id="AQRC01000003">
    <property type="protein sequence ID" value="KFE36044.1"/>
    <property type="molecule type" value="Genomic_DNA"/>
</dbReference>
<accession>A0A085TZ97</accession>
<dbReference type="FunFam" id="3.40.1030.10:FF:000003">
    <property type="entry name" value="Pyrimidine-nucleoside phosphorylase"/>
    <property type="match status" value="1"/>
</dbReference>
<dbReference type="GO" id="GO:0006206">
    <property type="term" value="P:pyrimidine nucleobase metabolic process"/>
    <property type="evidence" value="ECO:0007669"/>
    <property type="project" value="InterPro"/>
</dbReference>
<dbReference type="InterPro" id="IPR036320">
    <property type="entry name" value="Glycosyl_Trfase_fam3_N_dom_sf"/>
</dbReference>
<evidence type="ECO:0000256" key="6">
    <source>
        <dbReference type="ARBA" id="ARBA00048550"/>
    </source>
</evidence>
<reference evidence="9 10" key="2">
    <citation type="journal article" date="2015" name="Antonie Van Leeuwenhoek">
        <title>Thioclava indica sp. nov., isolated from surface seawater of the Indian Ocean.</title>
        <authorList>
            <person name="Liu Y."/>
            <person name="Lai Q."/>
            <person name="Du J."/>
            <person name="Xu H."/>
            <person name="Jiang L."/>
            <person name="Shao Z."/>
        </authorList>
    </citation>
    <scope>NUCLEOTIDE SEQUENCE [LARGE SCALE GENOMIC DNA]</scope>
    <source>
        <strain evidence="9 10">13D2W-2</strain>
    </source>
</reference>
<comment type="similarity">
    <text evidence="1 7">Belongs to the thymidine/pyrimidine-nucleoside phosphorylase family.</text>
</comment>
<dbReference type="AlphaFoldDB" id="A0A085TZ97"/>
<dbReference type="Pfam" id="PF02885">
    <property type="entry name" value="Glycos_trans_3N"/>
    <property type="match status" value="1"/>
</dbReference>
<dbReference type="GO" id="GO:0046104">
    <property type="term" value="P:thymidine metabolic process"/>
    <property type="evidence" value="ECO:0007669"/>
    <property type="project" value="UniProtKB-UniRule"/>
</dbReference>
<organism evidence="9 10">
    <name type="scientific">Thioclava atlantica</name>
    <dbReference type="NCBI Taxonomy" id="1317124"/>
    <lineage>
        <taxon>Bacteria</taxon>
        <taxon>Pseudomonadati</taxon>
        <taxon>Pseudomonadota</taxon>
        <taxon>Alphaproteobacteria</taxon>
        <taxon>Rhodobacterales</taxon>
        <taxon>Paracoccaceae</taxon>
        <taxon>Thioclava</taxon>
    </lineage>
</organism>
<comment type="function">
    <text evidence="7">The enzymes which catalyze the reversible phosphorolysis of pyrimidine nucleosides are involved in the degradation of these compounds and in their utilization as carbon and energy sources, or in the rescue of pyrimidine bases for nucleotide synthesis.</text>
</comment>
<dbReference type="EC" id="2.4.2.4" evidence="3 7"/>
<gene>
    <name evidence="7 9" type="primary">deoA</name>
    <name evidence="9" type="ORF">DW2_05425</name>
</gene>
<dbReference type="Pfam" id="PF00591">
    <property type="entry name" value="Glycos_transf_3"/>
    <property type="match status" value="1"/>
</dbReference>
<evidence type="ECO:0000256" key="7">
    <source>
        <dbReference type="HAMAP-Rule" id="MF_01628"/>
    </source>
</evidence>
<dbReference type="OrthoDB" id="9763887at2"/>
<dbReference type="InterPro" id="IPR018090">
    <property type="entry name" value="Pyrmidine_PPas_bac/euk"/>
</dbReference>
<comment type="subunit">
    <text evidence="2 7">Homodimer.</text>
</comment>
<dbReference type="Gene3D" id="3.40.1030.10">
    <property type="entry name" value="Nucleoside phosphorylase/phosphoribosyltransferase catalytic domain"/>
    <property type="match status" value="1"/>
</dbReference>
<dbReference type="InterPro" id="IPR036566">
    <property type="entry name" value="PYNP-like_C_sf"/>
</dbReference>
<dbReference type="GO" id="GO:0004645">
    <property type="term" value="F:1,4-alpha-oligoglucan phosphorylase activity"/>
    <property type="evidence" value="ECO:0007669"/>
    <property type="project" value="InterPro"/>
</dbReference>
<dbReference type="PROSITE" id="PS00647">
    <property type="entry name" value="THYMID_PHOSPHORYLASE"/>
    <property type="match status" value="1"/>
</dbReference>
<proteinExistence type="inferred from homology"/>
<dbReference type="InterPro" id="IPR017459">
    <property type="entry name" value="Glycosyl_Trfase_fam3_N_dom"/>
</dbReference>
<evidence type="ECO:0000256" key="5">
    <source>
        <dbReference type="ARBA" id="ARBA00022679"/>
    </source>
</evidence>
<reference evidence="10" key="1">
    <citation type="submission" date="2013-04" db="EMBL/GenBank/DDBJ databases">
        <title>Thioclava sp. 13D2W-2 Genome Sequencing.</title>
        <authorList>
            <person name="Lai Q."/>
            <person name="Li G."/>
            <person name="Shao Z."/>
        </authorList>
    </citation>
    <scope>NUCLEOTIDE SEQUENCE [LARGE SCALE GENOMIC DNA]</scope>
    <source>
        <strain evidence="10">13D2W-2</strain>
    </source>
</reference>
<dbReference type="eggNOG" id="COG0213">
    <property type="taxonomic scope" value="Bacteria"/>
</dbReference>
<sequence>MDARGIIQSVRDGRGLGEDAANWFARGLADGSVTDAQAGAFAMAVLLKGIGMDGRVALTKAMRDSGQVLNWDLPGPVIDKHSTGGVGDSVSLLLAPALAACGVYVPMISGRGLGHTGGTLDKMEAIPGYTALPGIDALRKVVAEVGCAIVGATGEIAPADKRLYGIRDISGTVESIDLITASILSKKLAAGLEGLVLDVKVGSGAFMARPEDARALAQSLVATANGAGCKTTALITDMNQPLGHSAGNALEVIEVMETLTGTQVNEALWDVTAALGGEALVLAGIAEDADDGAARIDEVLGSGRAAEVFGKMVAALGGPSDFVERYPDRLPSAPVTRAVPAPRAGHVCRIDTRALGEAVVHLGGGRLVDTDRINPSVGLCEMAMLGEEMERGEPLALIHAANDAAAAQAEAAVLAAFELSDGPCEEPPLIHERIGVEDAQR</sequence>
<comment type="pathway">
    <text evidence="7">Pyrimidine metabolism; dTMP biosynthesis via salvage pathway; dTMP from thymine: step 1/2.</text>
</comment>
<dbReference type="InterPro" id="IPR000053">
    <property type="entry name" value="Thymidine/pyrmidine_PPase"/>
</dbReference>
<comment type="caution">
    <text evidence="9">The sequence shown here is derived from an EMBL/GenBank/DDBJ whole genome shotgun (WGS) entry which is preliminary data.</text>
</comment>
<evidence type="ECO:0000256" key="2">
    <source>
        <dbReference type="ARBA" id="ARBA00011738"/>
    </source>
</evidence>
<dbReference type="InterPro" id="IPR013465">
    <property type="entry name" value="Thymidine_Pase"/>
</dbReference>
<dbReference type="UniPathway" id="UPA00578">
    <property type="reaction ID" value="UER00638"/>
</dbReference>
<dbReference type="SUPFAM" id="SSF54680">
    <property type="entry name" value="Pyrimidine nucleoside phosphorylase C-terminal domain"/>
    <property type="match status" value="1"/>
</dbReference>
<dbReference type="Proteomes" id="UP000028607">
    <property type="component" value="Unassembled WGS sequence"/>
</dbReference>
<dbReference type="GO" id="GO:0009032">
    <property type="term" value="F:thymidine phosphorylase activity"/>
    <property type="evidence" value="ECO:0007669"/>
    <property type="project" value="UniProtKB-UniRule"/>
</dbReference>
<dbReference type="SMART" id="SM00941">
    <property type="entry name" value="PYNP_C"/>
    <property type="match status" value="1"/>
</dbReference>
<evidence type="ECO:0000256" key="1">
    <source>
        <dbReference type="ARBA" id="ARBA00006915"/>
    </source>
</evidence>
<dbReference type="InterPro" id="IPR013102">
    <property type="entry name" value="PYNP_C"/>
</dbReference>
<dbReference type="PANTHER" id="PTHR10515">
    <property type="entry name" value="THYMIDINE PHOSPHORYLASE"/>
    <property type="match status" value="1"/>
</dbReference>
<dbReference type="SUPFAM" id="SSF52418">
    <property type="entry name" value="Nucleoside phosphorylase/phosphoribosyltransferase catalytic domain"/>
    <property type="match status" value="1"/>
</dbReference>
<keyword evidence="5 7" id="KW-0808">Transferase</keyword>
<dbReference type="HAMAP" id="MF_01628">
    <property type="entry name" value="Thymid_phosp"/>
    <property type="match status" value="1"/>
</dbReference>
<comment type="catalytic activity">
    <reaction evidence="6 7">
        <text>thymidine + phosphate = 2-deoxy-alpha-D-ribose 1-phosphate + thymine</text>
        <dbReference type="Rhea" id="RHEA:16037"/>
        <dbReference type="ChEBI" id="CHEBI:17748"/>
        <dbReference type="ChEBI" id="CHEBI:17821"/>
        <dbReference type="ChEBI" id="CHEBI:43474"/>
        <dbReference type="ChEBI" id="CHEBI:57259"/>
        <dbReference type="EC" id="2.4.2.4"/>
    </reaction>
</comment>
<dbReference type="InterPro" id="IPR000312">
    <property type="entry name" value="Glycosyl_Trfase_fam3"/>
</dbReference>
<dbReference type="Gene3D" id="1.20.970.10">
    <property type="entry name" value="Transferase, Pyrimidine Nucleoside Phosphorylase, Chain C"/>
    <property type="match status" value="1"/>
</dbReference>
<evidence type="ECO:0000256" key="4">
    <source>
        <dbReference type="ARBA" id="ARBA00022676"/>
    </source>
</evidence>
<dbReference type="PANTHER" id="PTHR10515:SF0">
    <property type="entry name" value="THYMIDINE PHOSPHORYLASE"/>
    <property type="match status" value="1"/>
</dbReference>
<evidence type="ECO:0000259" key="8">
    <source>
        <dbReference type="SMART" id="SM00941"/>
    </source>
</evidence>
<evidence type="ECO:0000313" key="10">
    <source>
        <dbReference type="Proteomes" id="UP000028607"/>
    </source>
</evidence>
<dbReference type="PIRSF" id="PIRSF000478">
    <property type="entry name" value="TP_PyNP"/>
    <property type="match status" value="1"/>
</dbReference>
<evidence type="ECO:0000313" key="9">
    <source>
        <dbReference type="EMBL" id="KFE36044.1"/>
    </source>
</evidence>
<dbReference type="NCBIfam" id="TIGR02643">
    <property type="entry name" value="T_phosphoryl"/>
    <property type="match status" value="1"/>
</dbReference>
<dbReference type="NCBIfam" id="NF004490">
    <property type="entry name" value="PRK05820.1"/>
    <property type="match status" value="1"/>
</dbReference>
<protein>
    <recommendedName>
        <fullName evidence="3 7">Thymidine phosphorylase</fullName>
        <ecNumber evidence="3 7">2.4.2.4</ecNumber>
    </recommendedName>
    <alternativeName>
        <fullName evidence="7">TdRPase</fullName>
    </alternativeName>
</protein>
<dbReference type="NCBIfam" id="TIGR02644">
    <property type="entry name" value="Y_phosphoryl"/>
    <property type="match status" value="1"/>
</dbReference>
<dbReference type="GO" id="GO:0005829">
    <property type="term" value="C:cytosol"/>
    <property type="evidence" value="ECO:0007669"/>
    <property type="project" value="TreeGrafter"/>
</dbReference>